<name>A0A1I1JBQ5_9GAMM</name>
<evidence type="ECO:0008006" key="4">
    <source>
        <dbReference type="Google" id="ProtNLM"/>
    </source>
</evidence>
<evidence type="ECO:0000256" key="1">
    <source>
        <dbReference type="SAM" id="SignalP"/>
    </source>
</evidence>
<evidence type="ECO:0000313" key="3">
    <source>
        <dbReference type="Proteomes" id="UP000199046"/>
    </source>
</evidence>
<dbReference type="Proteomes" id="UP000199046">
    <property type="component" value="Unassembled WGS sequence"/>
</dbReference>
<accession>A0A1I1JBQ5</accession>
<keyword evidence="1" id="KW-0732">Signal</keyword>
<proteinExistence type="predicted"/>
<dbReference type="EMBL" id="FOLY01000003">
    <property type="protein sequence ID" value="SFC45422.1"/>
    <property type="molecule type" value="Genomic_DNA"/>
</dbReference>
<protein>
    <recommendedName>
        <fullName evidence="4">Type VI secretion system (T6SS), amidase immunity protein</fullName>
    </recommendedName>
</protein>
<keyword evidence="3" id="KW-1185">Reference proteome</keyword>
<reference evidence="3" key="1">
    <citation type="submission" date="2016-10" db="EMBL/GenBank/DDBJ databases">
        <authorList>
            <person name="Varghese N."/>
            <person name="Submissions S."/>
        </authorList>
    </citation>
    <scope>NUCLEOTIDE SEQUENCE [LARGE SCALE GENOMIC DNA]</scope>
    <source>
        <strain evidence="3">DSM 23439</strain>
    </source>
</reference>
<feature type="chain" id="PRO_5011520734" description="Type VI secretion system (T6SS), amidase immunity protein" evidence="1">
    <location>
        <begin position="20"/>
        <end position="114"/>
    </location>
</feature>
<sequence length="114" mass="12587">MKAVLAGTLLLSSSFNAVAAGYISDEFNTPGSQAVAIYTCAVTGTEKGFEPEAFDILRSAFQQRGANMKSRQAANLKADAYRWYESEQGHFDFESYWHSQCALVFDRMARALNA</sequence>
<organism evidence="2 3">
    <name type="scientific">Kushneria avicenniae</name>
    <dbReference type="NCBI Taxonomy" id="402385"/>
    <lineage>
        <taxon>Bacteria</taxon>
        <taxon>Pseudomonadati</taxon>
        <taxon>Pseudomonadota</taxon>
        <taxon>Gammaproteobacteria</taxon>
        <taxon>Oceanospirillales</taxon>
        <taxon>Halomonadaceae</taxon>
        <taxon>Kushneria</taxon>
    </lineage>
</organism>
<dbReference type="AlphaFoldDB" id="A0A1I1JBQ5"/>
<feature type="signal peptide" evidence="1">
    <location>
        <begin position="1"/>
        <end position="19"/>
    </location>
</feature>
<evidence type="ECO:0000313" key="2">
    <source>
        <dbReference type="EMBL" id="SFC45422.1"/>
    </source>
</evidence>
<gene>
    <name evidence="2" type="ORF">SAMN05421848_1429</name>
</gene>